<name>A0A8J7QKK5_9BACT</name>
<keyword evidence="3" id="KW-1185">Reference proteome</keyword>
<sequence length="1056" mass="116767">MSFPSLSFAQTRSPHLTRARSTGDLGSRTKTGDRSSTRLEVASRRTAVPSRTRLNRQFVKQALRFSAVVPRPLLNQIEARFGAKVALALLETPHLQQHLRAEKPLDPDQLARLKQAAQRLGDLGSRPPDVLQFHADALLGRDIDLGNKTESIQQATGLMTQSIKAIETKLADAQAAVDTAKEAMVPIEQELQRLARAEIHCAEELGPLVERADRLRRETDRLQRQLGDMAEDDPARGDLEQRLRDTRAALTDNDEAQIPIRFQMGYIRQQRARQQEQLRPLLQKREAAEGALKREQIKWQPKLSTQREALADFREATRAMQAESTETPRDLETLHGFLGELEKVVDGDARASLADMRTVLKRALYQQVSHDFKRQITEQLAAFRKSGAGKAFSAEVHLGVGASVFGVEVASAKAGVSLEFSISTTDSTQVWESKSAKLSLGLKLGNDQIASVQTDAAGQIAGGTIFNSLEDFVAYHADDLLLALLAASPKDIGRTLDHVSGKRKVAQYQNLVDRNVRLLSPLQQRLIRRGVIRGGDRLVAPSRRKPVPGSFTNKNGTLSVGANLNVLPVGLSASGAGTKTRLDIRNRTALLAALQAEPSKIDSQKSKYFAVNFNGKMLSGKAGKAEMDRMLERLQTLREIQPPTPQSTREVAETRAAIQYALGALEMERQAYIDLVNQYDAGGPHTKGMRQVKHGMEKARGANGRAEMEKAFTVTFAALERLYQNSFPEGVRSEFDEPFFHEQLASIENGFSQPNMVMDHKKMRKNLTVATEKNLEISSMTGTFTVKLGDIGAMLGFRKMGASSDVSVSVTATEVVDKAKPETPTNRLDLTIKVKAGTDFRAVLSALKNAAPSKLAFDFDKPAFGFSEMSLSDWNFSLEANANLQVRLQQVEREDEHGVKQKEMVLQYVRLTAEKGLGGTTPDIAIPTGPVGNAKLSMGAKVKSKHQVFEHVGTKSLGYIAGKFNTWRSAGIQEEQWPAFAQDHKSEFRNLFHNLTDTKNHAGYELAKDLEAVGDEAFSRRILGAYRDYHRQPNEVHFALALDAFTRYLDRKAEGL</sequence>
<organism evidence="2 3">
    <name type="scientific">Acanthopleuribacter pedis</name>
    <dbReference type="NCBI Taxonomy" id="442870"/>
    <lineage>
        <taxon>Bacteria</taxon>
        <taxon>Pseudomonadati</taxon>
        <taxon>Acidobacteriota</taxon>
        <taxon>Holophagae</taxon>
        <taxon>Acanthopleuribacterales</taxon>
        <taxon>Acanthopleuribacteraceae</taxon>
        <taxon>Acanthopleuribacter</taxon>
    </lineage>
</organism>
<feature type="compositionally biased region" description="Polar residues" evidence="1">
    <location>
        <begin position="1"/>
        <end position="14"/>
    </location>
</feature>
<evidence type="ECO:0000313" key="2">
    <source>
        <dbReference type="EMBL" id="MBO1319928.1"/>
    </source>
</evidence>
<feature type="compositionally biased region" description="Basic and acidic residues" evidence="1">
    <location>
        <begin position="30"/>
        <end position="43"/>
    </location>
</feature>
<dbReference type="EMBL" id="JAFREP010000014">
    <property type="protein sequence ID" value="MBO1319928.1"/>
    <property type="molecule type" value="Genomic_DNA"/>
</dbReference>
<evidence type="ECO:0000313" key="3">
    <source>
        <dbReference type="Proteomes" id="UP000664417"/>
    </source>
</evidence>
<gene>
    <name evidence="2" type="ORF">J3U88_15735</name>
</gene>
<dbReference type="AlphaFoldDB" id="A0A8J7QKK5"/>
<proteinExistence type="predicted"/>
<protein>
    <submittedName>
        <fullName evidence="2">Uncharacterized protein</fullName>
    </submittedName>
</protein>
<dbReference type="Proteomes" id="UP000664417">
    <property type="component" value="Unassembled WGS sequence"/>
</dbReference>
<comment type="caution">
    <text evidence="2">The sequence shown here is derived from an EMBL/GenBank/DDBJ whole genome shotgun (WGS) entry which is preliminary data.</text>
</comment>
<feature type="region of interest" description="Disordered" evidence="1">
    <location>
        <begin position="1"/>
        <end position="47"/>
    </location>
</feature>
<accession>A0A8J7QKK5</accession>
<dbReference type="RefSeq" id="WP_207859879.1">
    <property type="nucleotide sequence ID" value="NZ_JAFREP010000014.1"/>
</dbReference>
<reference evidence="2" key="1">
    <citation type="submission" date="2021-03" db="EMBL/GenBank/DDBJ databases">
        <authorList>
            <person name="Wang G."/>
        </authorList>
    </citation>
    <scope>NUCLEOTIDE SEQUENCE</scope>
    <source>
        <strain evidence="2">KCTC 12899</strain>
    </source>
</reference>
<evidence type="ECO:0000256" key="1">
    <source>
        <dbReference type="SAM" id="MobiDB-lite"/>
    </source>
</evidence>